<feature type="region of interest" description="Disordered" evidence="1">
    <location>
        <begin position="141"/>
        <end position="161"/>
    </location>
</feature>
<evidence type="ECO:0000256" key="1">
    <source>
        <dbReference type="SAM" id="MobiDB-lite"/>
    </source>
</evidence>
<gene>
    <name evidence="2" type="ORF">EB796_004752</name>
</gene>
<feature type="compositionally biased region" description="Polar residues" evidence="1">
    <location>
        <begin position="58"/>
        <end position="79"/>
    </location>
</feature>
<protein>
    <submittedName>
        <fullName evidence="2">Uncharacterized protein</fullName>
    </submittedName>
</protein>
<evidence type="ECO:0000313" key="3">
    <source>
        <dbReference type="Proteomes" id="UP000593567"/>
    </source>
</evidence>
<organism evidence="2 3">
    <name type="scientific">Bugula neritina</name>
    <name type="common">Brown bryozoan</name>
    <name type="synonym">Sertularia neritina</name>
    <dbReference type="NCBI Taxonomy" id="10212"/>
    <lineage>
        <taxon>Eukaryota</taxon>
        <taxon>Metazoa</taxon>
        <taxon>Spiralia</taxon>
        <taxon>Lophotrochozoa</taxon>
        <taxon>Bryozoa</taxon>
        <taxon>Gymnolaemata</taxon>
        <taxon>Cheilostomatida</taxon>
        <taxon>Flustrina</taxon>
        <taxon>Buguloidea</taxon>
        <taxon>Bugulidae</taxon>
        <taxon>Bugula</taxon>
    </lineage>
</organism>
<feature type="region of interest" description="Disordered" evidence="1">
    <location>
        <begin position="285"/>
        <end position="320"/>
    </location>
</feature>
<feature type="compositionally biased region" description="Polar residues" evidence="1">
    <location>
        <begin position="1"/>
        <end position="12"/>
    </location>
</feature>
<evidence type="ECO:0000313" key="2">
    <source>
        <dbReference type="EMBL" id="KAF6036933.1"/>
    </source>
</evidence>
<feature type="region of interest" description="Disordered" evidence="1">
    <location>
        <begin position="54"/>
        <end position="79"/>
    </location>
</feature>
<feature type="compositionally biased region" description="Polar residues" evidence="1">
    <location>
        <begin position="149"/>
        <end position="161"/>
    </location>
</feature>
<dbReference type="EMBL" id="VXIV02000646">
    <property type="protein sequence ID" value="KAF6036933.1"/>
    <property type="molecule type" value="Genomic_DNA"/>
</dbReference>
<comment type="caution">
    <text evidence="2">The sequence shown here is derived from an EMBL/GenBank/DDBJ whole genome shotgun (WGS) entry which is preliminary data.</text>
</comment>
<feature type="compositionally biased region" description="Polar residues" evidence="1">
    <location>
        <begin position="203"/>
        <end position="249"/>
    </location>
</feature>
<dbReference type="Proteomes" id="UP000593567">
    <property type="component" value="Unassembled WGS sequence"/>
</dbReference>
<feature type="region of interest" description="Disordered" evidence="1">
    <location>
        <begin position="1"/>
        <end position="22"/>
    </location>
</feature>
<feature type="region of interest" description="Disordered" evidence="1">
    <location>
        <begin position="190"/>
        <end position="249"/>
    </location>
</feature>
<name>A0A7J7KFF4_BUGNE</name>
<proteinExistence type="predicted"/>
<reference evidence="2" key="1">
    <citation type="submission" date="2020-06" db="EMBL/GenBank/DDBJ databases">
        <title>Draft genome of Bugula neritina, a colonial animal packing powerful symbionts and potential medicines.</title>
        <authorList>
            <person name="Rayko M."/>
        </authorList>
    </citation>
    <scope>NUCLEOTIDE SEQUENCE [LARGE SCALE GENOMIC DNA]</scope>
    <source>
        <strain evidence="2">Kwan_BN1</strain>
    </source>
</reference>
<dbReference type="AlphaFoldDB" id="A0A7J7KFF4"/>
<accession>A0A7J7KFF4</accession>
<keyword evidence="3" id="KW-1185">Reference proteome</keyword>
<feature type="compositionally biased region" description="Polar residues" evidence="1">
    <location>
        <begin position="285"/>
        <end position="295"/>
    </location>
</feature>
<sequence length="320" mass="34428">MQTFSSNNTSCPRQKRSKKLSFSLRSHLDDGSKLDKAVCIGDASLGSSLEGGQAHLHASSNAPYTSPTADIPSPSLQSTELNNMAPVHCSTINSAAVKRRTTTTDRKGGKVKLPAPLWHQCGRGEDIAQTHNNPCGDSMVRETEEVRSESNSASSGFTSQDLSSADFHDAEYHSYASRCTSLCAQAGSRQSSVTGVSKKVRQQAASESMSAVQSEHTNSSLHQSSSIKLYPSSTATPAAPVNSSRSANEANTSSFNQVINSMSVSVEKANQASVILESQNPSKKFNLSKKQSLPTFNRRRKSSSTRVPYDTLRSPEVHWV</sequence>